<dbReference type="InterPro" id="IPR036291">
    <property type="entry name" value="NAD(P)-bd_dom_sf"/>
</dbReference>
<accession>A0AAN7GRG1</accession>
<evidence type="ECO:0000256" key="2">
    <source>
        <dbReference type="ARBA" id="ARBA00023002"/>
    </source>
</evidence>
<dbReference type="Proteomes" id="UP001301958">
    <property type="component" value="Unassembled WGS sequence"/>
</dbReference>
<evidence type="ECO:0000256" key="3">
    <source>
        <dbReference type="RuleBase" id="RU000363"/>
    </source>
</evidence>
<dbReference type="InterPro" id="IPR020904">
    <property type="entry name" value="Sc_DH/Rdtase_CS"/>
</dbReference>
<dbReference type="SUPFAM" id="SSF51735">
    <property type="entry name" value="NAD(P)-binding Rossmann-fold domains"/>
    <property type="match status" value="1"/>
</dbReference>
<dbReference type="GO" id="GO:0016491">
    <property type="term" value="F:oxidoreductase activity"/>
    <property type="evidence" value="ECO:0007669"/>
    <property type="project" value="UniProtKB-KW"/>
</dbReference>
<organism evidence="5 6">
    <name type="scientific">Podospora fimiseda</name>
    <dbReference type="NCBI Taxonomy" id="252190"/>
    <lineage>
        <taxon>Eukaryota</taxon>
        <taxon>Fungi</taxon>
        <taxon>Dikarya</taxon>
        <taxon>Ascomycota</taxon>
        <taxon>Pezizomycotina</taxon>
        <taxon>Sordariomycetes</taxon>
        <taxon>Sordariomycetidae</taxon>
        <taxon>Sordariales</taxon>
        <taxon>Podosporaceae</taxon>
        <taxon>Podospora</taxon>
    </lineage>
</organism>
<dbReference type="InterPro" id="IPR002347">
    <property type="entry name" value="SDR_fam"/>
</dbReference>
<comment type="caution">
    <text evidence="5">The sequence shown here is derived from an EMBL/GenBank/DDBJ whole genome shotgun (WGS) entry which is preliminary data.</text>
</comment>
<keyword evidence="1" id="KW-0521">NADP</keyword>
<dbReference type="InterPro" id="IPR051911">
    <property type="entry name" value="SDR_oxidoreductase"/>
</dbReference>
<keyword evidence="6" id="KW-1185">Reference proteome</keyword>
<evidence type="ECO:0000259" key="4">
    <source>
        <dbReference type="SMART" id="SM00822"/>
    </source>
</evidence>
<feature type="domain" description="Ketoreductase" evidence="4">
    <location>
        <begin position="5"/>
        <end position="200"/>
    </location>
</feature>
<comment type="similarity">
    <text evidence="3">Belongs to the short-chain dehydrogenases/reductases (SDR) family.</text>
</comment>
<evidence type="ECO:0000256" key="1">
    <source>
        <dbReference type="ARBA" id="ARBA00022857"/>
    </source>
</evidence>
<dbReference type="PRINTS" id="PR00081">
    <property type="entry name" value="GDHRDH"/>
</dbReference>
<gene>
    <name evidence="5" type="ORF">QBC38DRAFT_269236</name>
</gene>
<dbReference type="SMART" id="SM00822">
    <property type="entry name" value="PKS_KR"/>
    <property type="match status" value="1"/>
</dbReference>
<protein>
    <recommendedName>
        <fullName evidence="4">Ketoreductase domain-containing protein</fullName>
    </recommendedName>
</protein>
<dbReference type="Gene3D" id="3.40.50.720">
    <property type="entry name" value="NAD(P)-binding Rossmann-like Domain"/>
    <property type="match status" value="1"/>
</dbReference>
<dbReference type="InterPro" id="IPR057326">
    <property type="entry name" value="KR_dom"/>
</dbReference>
<reference evidence="5" key="1">
    <citation type="journal article" date="2023" name="Mol. Phylogenet. Evol.">
        <title>Genome-scale phylogeny and comparative genomics of the fungal order Sordariales.</title>
        <authorList>
            <person name="Hensen N."/>
            <person name="Bonometti L."/>
            <person name="Westerberg I."/>
            <person name="Brannstrom I.O."/>
            <person name="Guillou S."/>
            <person name="Cros-Aarteil S."/>
            <person name="Calhoun S."/>
            <person name="Haridas S."/>
            <person name="Kuo A."/>
            <person name="Mondo S."/>
            <person name="Pangilinan J."/>
            <person name="Riley R."/>
            <person name="LaButti K."/>
            <person name="Andreopoulos B."/>
            <person name="Lipzen A."/>
            <person name="Chen C."/>
            <person name="Yan M."/>
            <person name="Daum C."/>
            <person name="Ng V."/>
            <person name="Clum A."/>
            <person name="Steindorff A."/>
            <person name="Ohm R.A."/>
            <person name="Martin F."/>
            <person name="Silar P."/>
            <person name="Natvig D.O."/>
            <person name="Lalanne C."/>
            <person name="Gautier V."/>
            <person name="Ament-Velasquez S.L."/>
            <person name="Kruys A."/>
            <person name="Hutchinson M.I."/>
            <person name="Powell A.J."/>
            <person name="Barry K."/>
            <person name="Miller A.N."/>
            <person name="Grigoriev I.V."/>
            <person name="Debuchy R."/>
            <person name="Gladieux P."/>
            <person name="Hiltunen Thoren M."/>
            <person name="Johannesson H."/>
        </authorList>
    </citation>
    <scope>NUCLEOTIDE SEQUENCE</scope>
    <source>
        <strain evidence="5">CBS 990.96</strain>
    </source>
</reference>
<proteinExistence type="inferred from homology"/>
<reference evidence="5" key="2">
    <citation type="submission" date="2023-05" db="EMBL/GenBank/DDBJ databases">
        <authorList>
            <consortium name="Lawrence Berkeley National Laboratory"/>
            <person name="Steindorff A."/>
            <person name="Hensen N."/>
            <person name="Bonometti L."/>
            <person name="Westerberg I."/>
            <person name="Brannstrom I.O."/>
            <person name="Guillou S."/>
            <person name="Cros-Aarteil S."/>
            <person name="Calhoun S."/>
            <person name="Haridas S."/>
            <person name="Kuo A."/>
            <person name="Mondo S."/>
            <person name="Pangilinan J."/>
            <person name="Riley R."/>
            <person name="Labutti K."/>
            <person name="Andreopoulos B."/>
            <person name="Lipzen A."/>
            <person name="Chen C."/>
            <person name="Yanf M."/>
            <person name="Daum C."/>
            <person name="Ng V."/>
            <person name="Clum A."/>
            <person name="Ohm R."/>
            <person name="Martin F."/>
            <person name="Silar P."/>
            <person name="Natvig D."/>
            <person name="Lalanne C."/>
            <person name="Gautier V."/>
            <person name="Ament-Velasquez S.L."/>
            <person name="Kruys A."/>
            <person name="Hutchinson M.I."/>
            <person name="Powell A.J."/>
            <person name="Barry K."/>
            <person name="Miller A.N."/>
            <person name="Grigoriev I.V."/>
            <person name="Debuchy R."/>
            <person name="Gladieux P."/>
            <person name="Thoren M.H."/>
            <person name="Johannesson H."/>
        </authorList>
    </citation>
    <scope>NUCLEOTIDE SEQUENCE</scope>
    <source>
        <strain evidence="5">CBS 990.96</strain>
    </source>
</reference>
<dbReference type="AlphaFoldDB" id="A0AAN7GRG1"/>
<sequence length="291" mass="31490">MSNPLTFLITGCSSGLGLLLSRHILHSNPNHTLIATSRTPSSTPHLITELKSLGNVHWYPLDVNSPTAGPELITKLESEGTQIDVLINNAGFSIHSPVETLSDSELREMMETLYFGPARLMRAVLPYMRSRRRGMVVNISSGAGLEGRESMGGYAAAKAALDGISKVLAKEMEPFGVRVLVVQLGAFNTNMTNAARVGGVEVAKDYEGTVVDLITKQLTGGGFEPDGDAEKAVKVVYEVIVGEGVGEGRQKEVMLPLGRDMFKRLEQVRDGLTGVMERWEEVCNGVYRGSK</sequence>
<evidence type="ECO:0000313" key="5">
    <source>
        <dbReference type="EMBL" id="KAK4225211.1"/>
    </source>
</evidence>
<dbReference type="PANTHER" id="PTHR43976">
    <property type="entry name" value="SHORT CHAIN DEHYDROGENASE"/>
    <property type="match status" value="1"/>
</dbReference>
<dbReference type="EMBL" id="MU865372">
    <property type="protein sequence ID" value="KAK4225211.1"/>
    <property type="molecule type" value="Genomic_DNA"/>
</dbReference>
<keyword evidence="2" id="KW-0560">Oxidoreductase</keyword>
<dbReference type="PROSITE" id="PS00061">
    <property type="entry name" value="ADH_SHORT"/>
    <property type="match status" value="1"/>
</dbReference>
<name>A0AAN7GRG1_9PEZI</name>
<dbReference type="PRINTS" id="PR00080">
    <property type="entry name" value="SDRFAMILY"/>
</dbReference>
<dbReference type="Pfam" id="PF00106">
    <property type="entry name" value="adh_short"/>
    <property type="match status" value="1"/>
</dbReference>
<evidence type="ECO:0000313" key="6">
    <source>
        <dbReference type="Proteomes" id="UP001301958"/>
    </source>
</evidence>
<dbReference type="PANTHER" id="PTHR43976:SF6">
    <property type="entry name" value="OXIDOREDUCTASE, PUTATIVE (AFU_ORTHOLOGUE AFUA_1G13950)-RELATED"/>
    <property type="match status" value="1"/>
</dbReference>